<dbReference type="Proteomes" id="UP000736672">
    <property type="component" value="Unassembled WGS sequence"/>
</dbReference>
<accession>A0A9P9GAN0</accession>
<reference evidence="2" key="1">
    <citation type="journal article" date="2021" name="Nat. Commun.">
        <title>Genetic determinants of endophytism in the Arabidopsis root mycobiome.</title>
        <authorList>
            <person name="Mesny F."/>
            <person name="Miyauchi S."/>
            <person name="Thiergart T."/>
            <person name="Pickel B."/>
            <person name="Atanasova L."/>
            <person name="Karlsson M."/>
            <person name="Huettel B."/>
            <person name="Barry K.W."/>
            <person name="Haridas S."/>
            <person name="Chen C."/>
            <person name="Bauer D."/>
            <person name="Andreopoulos W."/>
            <person name="Pangilinan J."/>
            <person name="LaButti K."/>
            <person name="Riley R."/>
            <person name="Lipzen A."/>
            <person name="Clum A."/>
            <person name="Drula E."/>
            <person name="Henrissat B."/>
            <person name="Kohler A."/>
            <person name="Grigoriev I.V."/>
            <person name="Martin F.M."/>
            <person name="Hacquard S."/>
        </authorList>
    </citation>
    <scope>NUCLEOTIDE SEQUENCE</scope>
    <source>
        <strain evidence="2">FSSC 5 MPI-SDFR-AT-0091</strain>
    </source>
</reference>
<evidence type="ECO:0000256" key="1">
    <source>
        <dbReference type="SAM" id="MobiDB-lite"/>
    </source>
</evidence>
<dbReference type="EMBL" id="JAGTJS010000024">
    <property type="protein sequence ID" value="KAH7235253.1"/>
    <property type="molecule type" value="Genomic_DNA"/>
</dbReference>
<gene>
    <name evidence="2" type="ORF">B0J15DRAFT_570645</name>
</gene>
<name>A0A9P9GAN0_FUSSL</name>
<feature type="compositionally biased region" description="Polar residues" evidence="1">
    <location>
        <begin position="61"/>
        <end position="73"/>
    </location>
</feature>
<protein>
    <recommendedName>
        <fullName evidence="4">F-box domain-containing protein</fullName>
    </recommendedName>
</protein>
<evidence type="ECO:0008006" key="4">
    <source>
        <dbReference type="Google" id="ProtNLM"/>
    </source>
</evidence>
<dbReference type="OrthoDB" id="3766406at2759"/>
<organism evidence="2 3">
    <name type="scientific">Fusarium solani</name>
    <name type="common">Filamentous fungus</name>
    <dbReference type="NCBI Taxonomy" id="169388"/>
    <lineage>
        <taxon>Eukaryota</taxon>
        <taxon>Fungi</taxon>
        <taxon>Dikarya</taxon>
        <taxon>Ascomycota</taxon>
        <taxon>Pezizomycotina</taxon>
        <taxon>Sordariomycetes</taxon>
        <taxon>Hypocreomycetidae</taxon>
        <taxon>Hypocreales</taxon>
        <taxon>Nectriaceae</taxon>
        <taxon>Fusarium</taxon>
        <taxon>Fusarium solani species complex</taxon>
    </lineage>
</organism>
<comment type="caution">
    <text evidence="2">The sequence shown here is derived from an EMBL/GenBank/DDBJ whole genome shotgun (WGS) entry which is preliminary data.</text>
</comment>
<feature type="region of interest" description="Disordered" evidence="1">
    <location>
        <begin position="39"/>
        <end position="75"/>
    </location>
</feature>
<evidence type="ECO:0000313" key="3">
    <source>
        <dbReference type="Proteomes" id="UP000736672"/>
    </source>
</evidence>
<dbReference type="AlphaFoldDB" id="A0A9P9GAN0"/>
<sequence>MGCSPNKQVTNIKVSKLQVSMLILSHRASPFFSLANLTHTQQTPRRPPRPLPSQIPPNRSEPASPTFSSNPEMTLNMDVPRQKFGLVRLPPSLMMQIFDQLPKASHRVLALVCKESFEYFCPSGKFPELDRSDFFELLLLLEQGRPDTFVCFNCLKLSLIDRDGQKGWQTHRHQTCGPQVKNLWSFMAISKFGRRYQQTRIEFLPEGTWKPEAQGPEITFAEAHLVMNWHRTGGRCGLPISIFQRHHSFIRLISLEKDDILDDHFPLEQYQPDDSWATLLSKEEWLKSQKQLHGAQTLLDDLGAATPWAFTHDYKAMVINDELYLSRTHHIRGPFVTLRKLLEVLETLTLPICEHIRCCEWAPYPQEPWKRTEGSSSEFILRDWDYSLLYRRNYYYTDHRNGLQRAWANSCQFCFTDYIASLEEATVTGVWSFKLVIYHWLGRCRTPEDSGWAQLHRRSSEQLRPWPVKTVREDNVLSVFIKWREATGYASSL</sequence>
<evidence type="ECO:0000313" key="2">
    <source>
        <dbReference type="EMBL" id="KAH7235253.1"/>
    </source>
</evidence>
<keyword evidence="3" id="KW-1185">Reference proteome</keyword>
<proteinExistence type="predicted"/>